<dbReference type="InterPro" id="IPR002772">
    <property type="entry name" value="Glyco_hydro_3_C"/>
</dbReference>
<evidence type="ECO:0000313" key="6">
    <source>
        <dbReference type="EMBL" id="GKV10656.1"/>
    </source>
</evidence>
<dbReference type="InterPro" id="IPR017853">
    <property type="entry name" value="GH"/>
</dbReference>
<reference evidence="6 7" key="1">
    <citation type="journal article" date="2021" name="Commun. Biol.">
        <title>The genome of Shorea leprosula (Dipterocarpaceae) highlights the ecological relevance of drought in aseasonal tropical rainforests.</title>
        <authorList>
            <person name="Ng K.K.S."/>
            <person name="Kobayashi M.J."/>
            <person name="Fawcett J.A."/>
            <person name="Hatakeyama M."/>
            <person name="Paape T."/>
            <person name="Ng C.H."/>
            <person name="Ang C.C."/>
            <person name="Tnah L.H."/>
            <person name="Lee C.T."/>
            <person name="Nishiyama T."/>
            <person name="Sese J."/>
            <person name="O'Brien M.J."/>
            <person name="Copetti D."/>
            <person name="Mohd Noor M.I."/>
            <person name="Ong R.C."/>
            <person name="Putra M."/>
            <person name="Sireger I.Z."/>
            <person name="Indrioko S."/>
            <person name="Kosugi Y."/>
            <person name="Izuno A."/>
            <person name="Isagi Y."/>
            <person name="Lee S.L."/>
            <person name="Shimizu K.K."/>
        </authorList>
    </citation>
    <scope>NUCLEOTIDE SEQUENCE [LARGE SCALE GENOMIC DNA]</scope>
    <source>
        <strain evidence="6">214</strain>
    </source>
</reference>
<dbReference type="AlphaFoldDB" id="A0AAV5JD58"/>
<dbReference type="FunFam" id="3.40.50.1700:FF:000001">
    <property type="entry name" value="probable beta-D-xylosidase 2"/>
    <property type="match status" value="1"/>
</dbReference>
<evidence type="ECO:0000256" key="2">
    <source>
        <dbReference type="ARBA" id="ARBA00022801"/>
    </source>
</evidence>
<keyword evidence="3" id="KW-0326">Glycosidase</keyword>
<organism evidence="6 7">
    <name type="scientific">Rubroshorea leprosula</name>
    <dbReference type="NCBI Taxonomy" id="152421"/>
    <lineage>
        <taxon>Eukaryota</taxon>
        <taxon>Viridiplantae</taxon>
        <taxon>Streptophyta</taxon>
        <taxon>Embryophyta</taxon>
        <taxon>Tracheophyta</taxon>
        <taxon>Spermatophyta</taxon>
        <taxon>Magnoliopsida</taxon>
        <taxon>eudicotyledons</taxon>
        <taxon>Gunneridae</taxon>
        <taxon>Pentapetalae</taxon>
        <taxon>rosids</taxon>
        <taxon>malvids</taxon>
        <taxon>Malvales</taxon>
        <taxon>Dipterocarpaceae</taxon>
        <taxon>Rubroshorea</taxon>
    </lineage>
</organism>
<dbReference type="Gene3D" id="3.20.20.300">
    <property type="entry name" value="Glycoside hydrolase, family 3, N-terminal domain"/>
    <property type="match status" value="1"/>
</dbReference>
<dbReference type="Gene3D" id="3.40.50.1700">
    <property type="entry name" value="Glycoside hydrolase family 3 C-terminal domain"/>
    <property type="match status" value="1"/>
</dbReference>
<dbReference type="FunFam" id="3.20.20.300:FF:000010">
    <property type="entry name" value="Putative beta-D-xylosidase 5"/>
    <property type="match status" value="1"/>
</dbReference>
<protein>
    <recommendedName>
        <fullName evidence="5">Fibronectin type III-like domain-containing protein</fullName>
    </recommendedName>
</protein>
<keyword evidence="7" id="KW-1185">Reference proteome</keyword>
<dbReference type="InterPro" id="IPR044993">
    <property type="entry name" value="BXL"/>
</dbReference>
<dbReference type="InterPro" id="IPR036962">
    <property type="entry name" value="Glyco_hydro_3_N_sf"/>
</dbReference>
<keyword evidence="2" id="KW-0378">Hydrolase</keyword>
<dbReference type="GO" id="GO:0031222">
    <property type="term" value="P:arabinan catabolic process"/>
    <property type="evidence" value="ECO:0007669"/>
    <property type="project" value="TreeGrafter"/>
</dbReference>
<keyword evidence="1 4" id="KW-0732">Signal</keyword>
<dbReference type="InterPro" id="IPR001764">
    <property type="entry name" value="Glyco_hydro_3_N"/>
</dbReference>
<dbReference type="GO" id="GO:0009044">
    <property type="term" value="F:xylan 1,4-beta-xylosidase activity"/>
    <property type="evidence" value="ECO:0007669"/>
    <property type="project" value="InterPro"/>
</dbReference>
<dbReference type="Pfam" id="PF01915">
    <property type="entry name" value="Glyco_hydro_3_C"/>
    <property type="match status" value="1"/>
</dbReference>
<feature type="signal peptide" evidence="4">
    <location>
        <begin position="1"/>
        <end position="21"/>
    </location>
</feature>
<evidence type="ECO:0000259" key="5">
    <source>
        <dbReference type="SMART" id="SM01217"/>
    </source>
</evidence>
<dbReference type="SUPFAM" id="SSF52279">
    <property type="entry name" value="Beta-D-glucan exohydrolase, C-terminal domain"/>
    <property type="match status" value="1"/>
</dbReference>
<dbReference type="InterPro" id="IPR013783">
    <property type="entry name" value="Ig-like_fold"/>
</dbReference>
<dbReference type="PANTHER" id="PTHR42721">
    <property type="entry name" value="SUGAR HYDROLASE-RELATED"/>
    <property type="match status" value="1"/>
</dbReference>
<dbReference type="SMART" id="SM01217">
    <property type="entry name" value="Fn3_like"/>
    <property type="match status" value="1"/>
</dbReference>
<dbReference type="GO" id="GO:0046556">
    <property type="term" value="F:alpha-L-arabinofuranosidase activity"/>
    <property type="evidence" value="ECO:0007669"/>
    <property type="project" value="TreeGrafter"/>
</dbReference>
<proteinExistence type="predicted"/>
<gene>
    <name evidence="6" type="ORF">SLEP1_g21989</name>
</gene>
<dbReference type="GO" id="GO:0045493">
    <property type="term" value="P:xylan catabolic process"/>
    <property type="evidence" value="ECO:0007669"/>
    <property type="project" value="InterPro"/>
</dbReference>
<feature type="domain" description="Fibronectin type III-like" evidence="5">
    <location>
        <begin position="719"/>
        <end position="789"/>
    </location>
</feature>
<comment type="caution">
    <text evidence="6">The sequence shown here is derived from an EMBL/GenBank/DDBJ whole genome shotgun (WGS) entry which is preliminary data.</text>
</comment>
<evidence type="ECO:0000256" key="1">
    <source>
        <dbReference type="ARBA" id="ARBA00022729"/>
    </source>
</evidence>
<evidence type="ECO:0000256" key="3">
    <source>
        <dbReference type="ARBA" id="ARBA00023295"/>
    </source>
</evidence>
<dbReference type="PANTHER" id="PTHR42721:SF11">
    <property type="entry name" value="BETA-D-XYLOSIDASE 5-RELATED"/>
    <property type="match status" value="1"/>
</dbReference>
<dbReference type="Pfam" id="PF14310">
    <property type="entry name" value="Fn3-like"/>
    <property type="match status" value="1"/>
</dbReference>
<dbReference type="InterPro" id="IPR036881">
    <property type="entry name" value="Glyco_hydro_3_C_sf"/>
</dbReference>
<dbReference type="SUPFAM" id="SSF51445">
    <property type="entry name" value="(Trans)glycosidases"/>
    <property type="match status" value="1"/>
</dbReference>
<dbReference type="InterPro" id="IPR026891">
    <property type="entry name" value="Fn3-like"/>
</dbReference>
<sequence>MATSCLLPCIAVLFLAAFVSSSRNMSLGPIQVDVPNDFSYVCDPQRFRQQGLDMDKFTYCNKSLSYQVRAKDLVDQMTLDDKVQQMGNSAKGVYRIGLPKYEWWSEALHGVSDVGPGVKFDNVVPGATSFPTVILTAASFNQSLWRNIGQVVSTEARAMYNLGNAGLTFWSPNINVVRDPRWGRITETAGEDPFVVGTYAINYVRGLQDVQGAEQSSDPNSRSLKVSSCCKHYTAYDVDAWEGVDRFHFNALVAEQDMLETFNRPFEMCVKDGDVSSVMCSYNRVNGFPTCADPNLLKGTIREEWDLHGYIVSDCDSIEVMVDGHKWLDDKGDDASAQTLKAGLDLDCGHFYPDYLKSAVLNGKVREAEIDRSLNYLYVVLMRLGFFDGIEQYKSLGKGDVCTEQHIALASQAAREGTVLLKNEGGALPLSHVSKLAVIGPLAKATELMLGNYAGIPCQFVSPLDGLTKVGQLLSAVDHVIYQPGCVDPKCQNDSLILPAINAAKDADATIIFVGTNLSIENEGLDRTDLYLPGYQTQLINQVAAVSRGPVILVIMSAGGVDIQFAKDNEKIKSILWAGWPGEEGGLAIADVIFGRYNPGGKLPITWYTNEYVKQLPMTSMPLRPVDGYPGRTYKFYDGPTVYPFGYGISYTNFRYEVTSSPESLRFTLKPYQHCYSQNHMNKDQDSPCPAIIIEHSECTHFIQVEVTVHNVGMRDGNEVVMVYSAPPPGIVGAPIKQLIGFQRVHVAAGQNVKVKFSFNACDSFNIIDAAAYNILPSGTHKIFVADESVPLEVNFDY</sequence>
<evidence type="ECO:0000256" key="4">
    <source>
        <dbReference type="SAM" id="SignalP"/>
    </source>
</evidence>
<dbReference type="Gene3D" id="2.60.40.10">
    <property type="entry name" value="Immunoglobulins"/>
    <property type="match status" value="1"/>
</dbReference>
<dbReference type="Proteomes" id="UP001054252">
    <property type="component" value="Unassembled WGS sequence"/>
</dbReference>
<name>A0AAV5JD58_9ROSI</name>
<dbReference type="PRINTS" id="PR00133">
    <property type="entry name" value="GLHYDRLASE3"/>
</dbReference>
<dbReference type="Pfam" id="PF00933">
    <property type="entry name" value="Glyco_hydro_3"/>
    <property type="match status" value="1"/>
</dbReference>
<evidence type="ECO:0000313" key="7">
    <source>
        <dbReference type="Proteomes" id="UP001054252"/>
    </source>
</evidence>
<dbReference type="EMBL" id="BPVZ01000032">
    <property type="protein sequence ID" value="GKV10656.1"/>
    <property type="molecule type" value="Genomic_DNA"/>
</dbReference>
<feature type="chain" id="PRO_5043573946" description="Fibronectin type III-like domain-containing protein" evidence="4">
    <location>
        <begin position="22"/>
        <end position="798"/>
    </location>
</feature>
<accession>A0AAV5JD58</accession>